<dbReference type="EMBL" id="SZYD01000018">
    <property type="protein sequence ID" value="KAD2804984.1"/>
    <property type="molecule type" value="Genomic_DNA"/>
</dbReference>
<proteinExistence type="predicted"/>
<feature type="transmembrane region" description="Helical" evidence="1">
    <location>
        <begin position="488"/>
        <end position="514"/>
    </location>
</feature>
<dbReference type="OrthoDB" id="1652385at2759"/>
<name>A0A5N6LTT5_9ASTR</name>
<dbReference type="Pfam" id="PF12796">
    <property type="entry name" value="Ank_2"/>
    <property type="match status" value="1"/>
</dbReference>
<keyword evidence="1" id="KW-1133">Transmembrane helix</keyword>
<dbReference type="InterPro" id="IPR036770">
    <property type="entry name" value="Ankyrin_rpt-contain_sf"/>
</dbReference>
<dbReference type="SUPFAM" id="SSF48403">
    <property type="entry name" value="Ankyrin repeat"/>
    <property type="match status" value="1"/>
</dbReference>
<evidence type="ECO:0000256" key="1">
    <source>
        <dbReference type="SAM" id="Phobius"/>
    </source>
</evidence>
<dbReference type="InterPro" id="IPR002110">
    <property type="entry name" value="Ankyrin_rpt"/>
</dbReference>
<gene>
    <name evidence="3" type="ORF">E3N88_38361</name>
</gene>
<dbReference type="AlphaFoldDB" id="A0A5N6LTT5"/>
<dbReference type="SMART" id="SM00248">
    <property type="entry name" value="ANK"/>
    <property type="match status" value="5"/>
</dbReference>
<dbReference type="PANTHER" id="PTHR24177">
    <property type="entry name" value="CASKIN"/>
    <property type="match status" value="1"/>
</dbReference>
<evidence type="ECO:0000313" key="4">
    <source>
        <dbReference type="Proteomes" id="UP000326396"/>
    </source>
</evidence>
<accession>A0A5N6LTT5</accession>
<evidence type="ECO:0000259" key="2">
    <source>
        <dbReference type="Pfam" id="PF13962"/>
    </source>
</evidence>
<evidence type="ECO:0000313" key="3">
    <source>
        <dbReference type="EMBL" id="KAD2804984.1"/>
    </source>
</evidence>
<dbReference type="Pfam" id="PF13962">
    <property type="entry name" value="PGG"/>
    <property type="match status" value="1"/>
</dbReference>
<dbReference type="GO" id="GO:0016020">
    <property type="term" value="C:membrane"/>
    <property type="evidence" value="ECO:0007669"/>
    <property type="project" value="TreeGrafter"/>
</dbReference>
<dbReference type="Proteomes" id="UP000326396">
    <property type="component" value="Linkage Group LG8"/>
</dbReference>
<keyword evidence="4" id="KW-1185">Reference proteome</keyword>
<sequence length="575" mass="65908">MKVLKKEYWKTSLGIKPKLSQTLPKGEKKHELWLGMRNKEHHFNLVGPLHAASIMGDWETARLIFEKCRDMVGSDLSNLGTTLHVVATTKETEWTLAFVKNLVCMMTMTELERPNKDGNTAFWIACAFGKKKMAEIMMEKNPILMDIHGKDKYLPLSIAAKRGSYNIVKWLYNNYKTINRVHWTDRDMDNTLLGCLENDMFDLALEILTDSLELDRHVSVHEVLAVLARKPEAFKRHKINSYNRIIVEISRSFHMKEQPAAEDDIGALKLLKIIWKHVVTTMSLNEFENMMRGPPTCLTNGTIQHSFRILFVAAESGNTRFIIELLRSCPDLMLSKNDDGLTIFHIAVMHRHQEIYNLLHEIGDSSNYVYMLHDKLGNNMLHLVGKTSKEMTSKMSRAALITQHELMWFKVLATLIITVAFGAAFAIPGGYNQEHGLPVFIHQRAFIVFVFADAVSLVTSSTALIVFLSVLASSDNQRGLMHLLPRKLLICLLLLIISVAAMMVTFSASFFVLYHNKLRWLPIFISAFATIPIIQFVVLQYPIFVDMLRSVYESRYVFQPKKRMLYTTKLRLPLD</sequence>
<dbReference type="Gene3D" id="1.25.40.20">
    <property type="entry name" value="Ankyrin repeat-containing domain"/>
    <property type="match status" value="2"/>
</dbReference>
<protein>
    <recommendedName>
        <fullName evidence="2">PGG domain-containing protein</fullName>
    </recommendedName>
</protein>
<feature type="domain" description="PGG" evidence="2">
    <location>
        <begin position="408"/>
        <end position="512"/>
    </location>
</feature>
<reference evidence="3 4" key="1">
    <citation type="submission" date="2019-05" db="EMBL/GenBank/DDBJ databases">
        <title>Mikania micrantha, genome provides insights into the molecular mechanism of rapid growth.</title>
        <authorList>
            <person name="Liu B."/>
        </authorList>
    </citation>
    <scope>NUCLEOTIDE SEQUENCE [LARGE SCALE GENOMIC DNA]</scope>
    <source>
        <strain evidence="3">NLD-2019</strain>
        <tissue evidence="3">Leaf</tissue>
    </source>
</reference>
<keyword evidence="1" id="KW-0812">Transmembrane</keyword>
<feature type="transmembrane region" description="Helical" evidence="1">
    <location>
        <begin position="447"/>
        <end position="468"/>
    </location>
</feature>
<feature type="transmembrane region" description="Helical" evidence="1">
    <location>
        <begin position="407"/>
        <end position="427"/>
    </location>
</feature>
<feature type="transmembrane region" description="Helical" evidence="1">
    <location>
        <begin position="520"/>
        <end position="539"/>
    </location>
</feature>
<dbReference type="PANTHER" id="PTHR24177:SF443">
    <property type="entry name" value="PGG DOMAIN-CONTAINING PROTEIN"/>
    <property type="match status" value="1"/>
</dbReference>
<keyword evidence="1" id="KW-0472">Membrane</keyword>
<dbReference type="InterPro" id="IPR026961">
    <property type="entry name" value="PGG_dom"/>
</dbReference>
<organism evidence="3 4">
    <name type="scientific">Mikania micrantha</name>
    <name type="common">bitter vine</name>
    <dbReference type="NCBI Taxonomy" id="192012"/>
    <lineage>
        <taxon>Eukaryota</taxon>
        <taxon>Viridiplantae</taxon>
        <taxon>Streptophyta</taxon>
        <taxon>Embryophyta</taxon>
        <taxon>Tracheophyta</taxon>
        <taxon>Spermatophyta</taxon>
        <taxon>Magnoliopsida</taxon>
        <taxon>eudicotyledons</taxon>
        <taxon>Gunneridae</taxon>
        <taxon>Pentapetalae</taxon>
        <taxon>asterids</taxon>
        <taxon>campanulids</taxon>
        <taxon>Asterales</taxon>
        <taxon>Asteraceae</taxon>
        <taxon>Asteroideae</taxon>
        <taxon>Heliantheae alliance</taxon>
        <taxon>Eupatorieae</taxon>
        <taxon>Mikania</taxon>
    </lineage>
</organism>
<comment type="caution">
    <text evidence="3">The sequence shown here is derived from an EMBL/GenBank/DDBJ whole genome shotgun (WGS) entry which is preliminary data.</text>
</comment>